<evidence type="ECO:0000313" key="1">
    <source>
        <dbReference type="EMBL" id="RCX23917.1"/>
    </source>
</evidence>
<accession>A0A369BU30</accession>
<proteinExistence type="predicted"/>
<dbReference type="Proteomes" id="UP000252707">
    <property type="component" value="Unassembled WGS sequence"/>
</dbReference>
<dbReference type="OrthoDB" id="5624898at2"/>
<reference evidence="1 2" key="1">
    <citation type="submission" date="2018-07" db="EMBL/GenBank/DDBJ databases">
        <title>Genomic Encyclopedia of Type Strains, Phase IV (KMG-IV): sequencing the most valuable type-strain genomes for metagenomic binning, comparative biology and taxonomic classification.</title>
        <authorList>
            <person name="Goeker M."/>
        </authorList>
    </citation>
    <scope>NUCLEOTIDE SEQUENCE [LARGE SCALE GENOMIC DNA]</scope>
    <source>
        <strain evidence="1 2">DSM 26407</strain>
    </source>
</reference>
<dbReference type="AlphaFoldDB" id="A0A369BU30"/>
<sequence length="154" mass="16791">MASISNDQEFKQALEKLSAVQKRVLGAMFVERVLDLSDDSRVRRAVEVARKPDAQETELDGVNRDAKTAAVESYTACGRDTDWHAQAAHFVATAAADCSVPPSRSAQAKNAAWDAAMFARMARTCQKIAQGDTEVHDEAEAQHRLLEQFLASAA</sequence>
<protein>
    <submittedName>
        <fullName evidence="1">Uncharacterized protein</fullName>
    </submittedName>
</protein>
<organism evidence="1 2">
    <name type="scientific">Thioalbus denitrificans</name>
    <dbReference type="NCBI Taxonomy" id="547122"/>
    <lineage>
        <taxon>Bacteria</taxon>
        <taxon>Pseudomonadati</taxon>
        <taxon>Pseudomonadota</taxon>
        <taxon>Gammaproteobacteria</taxon>
        <taxon>Chromatiales</taxon>
        <taxon>Ectothiorhodospiraceae</taxon>
        <taxon>Thioalbus</taxon>
    </lineage>
</organism>
<comment type="caution">
    <text evidence="1">The sequence shown here is derived from an EMBL/GenBank/DDBJ whole genome shotgun (WGS) entry which is preliminary data.</text>
</comment>
<evidence type="ECO:0000313" key="2">
    <source>
        <dbReference type="Proteomes" id="UP000252707"/>
    </source>
</evidence>
<gene>
    <name evidence="1" type="ORF">DFQ59_11743</name>
</gene>
<name>A0A369BU30_9GAMM</name>
<dbReference type="EMBL" id="QPJY01000017">
    <property type="protein sequence ID" value="RCX23917.1"/>
    <property type="molecule type" value="Genomic_DNA"/>
</dbReference>
<dbReference type="RefSeq" id="WP_114281279.1">
    <property type="nucleotide sequence ID" value="NZ_QPJY01000017.1"/>
</dbReference>
<keyword evidence="2" id="KW-1185">Reference proteome</keyword>